<protein>
    <submittedName>
        <fullName evidence="1">Cell division protein FtsL</fullName>
    </submittedName>
</protein>
<comment type="caution">
    <text evidence="1">The sequence shown here is derived from an EMBL/GenBank/DDBJ whole genome shotgun (WGS) entry which is preliminary data.</text>
</comment>
<reference evidence="1" key="1">
    <citation type="submission" date="2022-10" db="EMBL/GenBank/DDBJ databases">
        <authorList>
            <person name="Yue Y."/>
        </authorList>
    </citation>
    <scope>NUCLEOTIDE SEQUENCE</scope>
    <source>
        <strain evidence="1">Z654</strain>
    </source>
</reference>
<name>A0AAE3J3I4_9RHOB</name>
<keyword evidence="1" id="KW-0132">Cell division</keyword>
<accession>A0AAE3J3I4</accession>
<keyword evidence="2" id="KW-1185">Reference proteome</keyword>
<evidence type="ECO:0000313" key="2">
    <source>
        <dbReference type="Proteomes" id="UP001208041"/>
    </source>
</evidence>
<evidence type="ECO:0000313" key="1">
    <source>
        <dbReference type="EMBL" id="MCV6824762.1"/>
    </source>
</evidence>
<proteinExistence type="predicted"/>
<sequence length="120" mass="13655">MRTFLYISSMFLVLTVAFWAYNENYKTQDVLKEIAHLQSEIGVKRERLGMLEAEWAYLNRPERLRELAEINFDSLGLLPFLPTQFGKIDQVAFPAADLEDELGPITSSIEVIGSLEGEGQ</sequence>
<dbReference type="Proteomes" id="UP001208041">
    <property type="component" value="Unassembled WGS sequence"/>
</dbReference>
<dbReference type="RefSeq" id="WP_263953614.1">
    <property type="nucleotide sequence ID" value="NZ_JAOYFC010000002.1"/>
</dbReference>
<organism evidence="1 2">
    <name type="scientific">Halocynthiibacter halioticoli</name>
    <dbReference type="NCBI Taxonomy" id="2986804"/>
    <lineage>
        <taxon>Bacteria</taxon>
        <taxon>Pseudomonadati</taxon>
        <taxon>Pseudomonadota</taxon>
        <taxon>Alphaproteobacteria</taxon>
        <taxon>Rhodobacterales</taxon>
        <taxon>Paracoccaceae</taxon>
        <taxon>Halocynthiibacter</taxon>
    </lineage>
</organism>
<keyword evidence="1" id="KW-0131">Cell cycle</keyword>
<dbReference type="GO" id="GO:0051301">
    <property type="term" value="P:cell division"/>
    <property type="evidence" value="ECO:0007669"/>
    <property type="project" value="UniProtKB-KW"/>
</dbReference>
<dbReference type="EMBL" id="JAOYFC010000002">
    <property type="protein sequence ID" value="MCV6824762.1"/>
    <property type="molecule type" value="Genomic_DNA"/>
</dbReference>
<gene>
    <name evidence="1" type="ORF">OH136_09360</name>
</gene>
<dbReference type="AlphaFoldDB" id="A0AAE3J3I4"/>